<dbReference type="AlphaFoldDB" id="A0A7W4WG58"/>
<reference evidence="2 3" key="1">
    <citation type="submission" date="2020-08" db="EMBL/GenBank/DDBJ databases">
        <title>Genomic Encyclopedia of Type Strains, Phase III (KMG-III): the genomes of soil and plant-associated and newly described type strains.</title>
        <authorList>
            <person name="Whitman W."/>
        </authorList>
    </citation>
    <scope>NUCLEOTIDE SEQUENCE [LARGE SCALE GENOMIC DNA]</scope>
    <source>
        <strain evidence="2 3">CECT 8799</strain>
    </source>
</reference>
<comment type="caution">
    <text evidence="2">The sequence shown here is derived from an EMBL/GenBank/DDBJ whole genome shotgun (WGS) entry which is preliminary data.</text>
</comment>
<evidence type="ECO:0000256" key="1">
    <source>
        <dbReference type="SAM" id="Phobius"/>
    </source>
</evidence>
<sequence length="141" mass="15365">MGGSALSKRKSKNVSVWLQLLLVAAFVGIIAVASSMHAYPPEVLYLIAGVSLLALVCYGKDKLAARTNGWRISENSLHVISLIGGWPGAILGQRLFNHKTSKQSFRALFWLTVVINCGLVAWTFTASGKQFLYQGLSELKQ</sequence>
<evidence type="ECO:0000313" key="3">
    <source>
        <dbReference type="Proteomes" id="UP000535937"/>
    </source>
</evidence>
<dbReference type="RefSeq" id="WP_183463927.1">
    <property type="nucleotide sequence ID" value="NZ_JACHWZ010000039.1"/>
</dbReference>
<dbReference type="Pfam" id="PF06961">
    <property type="entry name" value="DUF1294"/>
    <property type="match status" value="1"/>
</dbReference>
<proteinExistence type="predicted"/>
<dbReference type="EMBL" id="JACHWZ010000039">
    <property type="protein sequence ID" value="MBB3063604.1"/>
    <property type="molecule type" value="Genomic_DNA"/>
</dbReference>
<feature type="transmembrane region" description="Helical" evidence="1">
    <location>
        <begin position="43"/>
        <end position="59"/>
    </location>
</feature>
<keyword evidence="1" id="KW-0472">Membrane</keyword>
<dbReference type="Proteomes" id="UP000535937">
    <property type="component" value="Unassembled WGS sequence"/>
</dbReference>
<accession>A0A7W4WG58</accession>
<dbReference type="InterPro" id="IPR010718">
    <property type="entry name" value="DUF1294"/>
</dbReference>
<organism evidence="2 3">
    <name type="scientific">Microbulbifer rhizosphaerae</name>
    <dbReference type="NCBI Taxonomy" id="1562603"/>
    <lineage>
        <taxon>Bacteria</taxon>
        <taxon>Pseudomonadati</taxon>
        <taxon>Pseudomonadota</taxon>
        <taxon>Gammaproteobacteria</taxon>
        <taxon>Cellvibrionales</taxon>
        <taxon>Microbulbiferaceae</taxon>
        <taxon>Microbulbifer</taxon>
    </lineage>
</organism>
<name>A0A7W4WG58_9GAMM</name>
<keyword evidence="3" id="KW-1185">Reference proteome</keyword>
<keyword evidence="1" id="KW-1133">Transmembrane helix</keyword>
<evidence type="ECO:0000313" key="2">
    <source>
        <dbReference type="EMBL" id="MBB3063604.1"/>
    </source>
</evidence>
<feature type="transmembrane region" description="Helical" evidence="1">
    <location>
        <begin position="108"/>
        <end position="126"/>
    </location>
</feature>
<feature type="transmembrane region" description="Helical" evidence="1">
    <location>
        <begin position="16"/>
        <end position="37"/>
    </location>
</feature>
<protein>
    <submittedName>
        <fullName evidence="2">Uncharacterized membrane protein YsdA (DUF1294 family)</fullName>
    </submittedName>
</protein>
<gene>
    <name evidence="2" type="ORF">FHS09_004464</name>
</gene>
<keyword evidence="1" id="KW-0812">Transmembrane</keyword>